<comment type="caution">
    <text evidence="1">The sequence shown here is derived from an EMBL/GenBank/DDBJ whole genome shotgun (WGS) entry which is preliminary data.</text>
</comment>
<dbReference type="EMBL" id="CAJSTJ010000044">
    <property type="protein sequence ID" value="CAG7555187.1"/>
    <property type="molecule type" value="Genomic_DNA"/>
</dbReference>
<evidence type="ECO:0000313" key="1">
    <source>
        <dbReference type="EMBL" id="CAG7555187.1"/>
    </source>
</evidence>
<organism evidence="1 2">
    <name type="scientific">Fusarium equiseti</name>
    <name type="common">Fusarium scirpi</name>
    <dbReference type="NCBI Taxonomy" id="61235"/>
    <lineage>
        <taxon>Eukaryota</taxon>
        <taxon>Fungi</taxon>
        <taxon>Dikarya</taxon>
        <taxon>Ascomycota</taxon>
        <taxon>Pezizomycotina</taxon>
        <taxon>Sordariomycetes</taxon>
        <taxon>Hypocreomycetidae</taxon>
        <taxon>Hypocreales</taxon>
        <taxon>Nectriaceae</taxon>
        <taxon>Fusarium</taxon>
        <taxon>Fusarium incarnatum-equiseti species complex</taxon>
    </lineage>
</organism>
<sequence>MDFRKWPALTHKGTGEDAGLWQEDLAVGLIWEATSKGVIRHDSKAPSWSWLSVKGPIKGLDRKAPPSSMIELIEVHSSINISLTVKGKVLRATLGQRSVTQESRHYILAESNSSDIQGEAFLDTTLPDDVEMMGITCLFVLEVFDKEHFDLTLAAKETGYQRLGIGVLWEKSISYKDPEIGSEVLERVLEEIVTLI</sequence>
<gene>
    <name evidence="1" type="ORF">FEQUK3_LOCUS927</name>
</gene>
<evidence type="ECO:0000313" key="2">
    <source>
        <dbReference type="Proteomes" id="UP000693738"/>
    </source>
</evidence>
<proteinExistence type="predicted"/>
<reference evidence="1" key="1">
    <citation type="submission" date="2021-05" db="EMBL/GenBank/DDBJ databases">
        <authorList>
            <person name="Khan N."/>
        </authorList>
    </citation>
    <scope>NUCLEOTIDE SEQUENCE</scope>
</reference>
<name>A0A8J2N771_FUSEQ</name>
<accession>A0A8J2N771</accession>
<protein>
    <submittedName>
        <fullName evidence="1">Uncharacterized protein</fullName>
    </submittedName>
</protein>
<dbReference type="AlphaFoldDB" id="A0A8J2N771"/>
<dbReference type="Proteomes" id="UP000693738">
    <property type="component" value="Unassembled WGS sequence"/>
</dbReference>